<protein>
    <submittedName>
        <fullName evidence="3">(malaria parasite P. vivax) hypothetical protein</fullName>
    </submittedName>
</protein>
<dbReference type="Proteomes" id="UP000779233">
    <property type="component" value="Unassembled WGS sequence"/>
</dbReference>
<dbReference type="EMBL" id="CAJZCX010000014">
    <property type="protein sequence ID" value="CAG9483083.1"/>
    <property type="molecule type" value="Genomic_DNA"/>
</dbReference>
<evidence type="ECO:0000313" key="4">
    <source>
        <dbReference type="Proteomes" id="UP000779233"/>
    </source>
</evidence>
<feature type="region of interest" description="Disordered" evidence="1">
    <location>
        <begin position="762"/>
        <end position="800"/>
    </location>
</feature>
<feature type="transmembrane region" description="Helical" evidence="2">
    <location>
        <begin position="724"/>
        <end position="746"/>
    </location>
</feature>
<organism evidence="3 4">
    <name type="scientific">Plasmodium vivax</name>
    <name type="common">malaria parasite P. vivax</name>
    <dbReference type="NCBI Taxonomy" id="5855"/>
    <lineage>
        <taxon>Eukaryota</taxon>
        <taxon>Sar</taxon>
        <taxon>Alveolata</taxon>
        <taxon>Apicomplexa</taxon>
        <taxon>Aconoidasida</taxon>
        <taxon>Haemosporida</taxon>
        <taxon>Plasmodiidae</taxon>
        <taxon>Plasmodium</taxon>
        <taxon>Plasmodium (Plasmodium)</taxon>
    </lineage>
</organism>
<dbReference type="VEuPathDB" id="PlasmoDB:PVPAM_040036600"/>
<reference evidence="3" key="1">
    <citation type="submission" date="2021-09" db="EMBL/GenBank/DDBJ databases">
        <authorList>
            <consortium name="Pathogen Informatics"/>
        </authorList>
    </citation>
    <scope>NUCLEOTIDE SEQUENCE</scope>
    <source>
        <strain evidence="3">PvW1</strain>
    </source>
</reference>
<feature type="compositionally biased region" description="Basic and acidic residues" evidence="1">
    <location>
        <begin position="1"/>
        <end position="17"/>
    </location>
</feature>
<dbReference type="AlphaFoldDB" id="A0A8S4HIG3"/>
<dbReference type="InterPro" id="IPR008780">
    <property type="entry name" value="Plasmodium_Vir"/>
</dbReference>
<gene>
    <name evidence="3" type="ORF">PVW1_030006700</name>
</gene>
<dbReference type="Pfam" id="PF05795">
    <property type="entry name" value="Plasmodium_Vir"/>
    <property type="match status" value="2"/>
</dbReference>
<sequence length="800" mass="93910">MSKIESENTFDPEKFIKGDPGLKTSNLFKYYQSLDAQKETDNNIPAPNDDEQKKHLDELKNHLKNIFSNLDKICKSTDSRKIKCCEYLIYWLYGKIAEKKLNFFGIRELLNNLEEIIKEKSSIINEDDCTRNLIKYAPIEVLHNKKILYDFLEYYIYLNDESSKIEANAKGKYCKYITHIFELYHKLYEEDRQWGLLQRYENELKLFRTTFTNESMLTSLKSKCNIDNLLIESFKDVKTTHTLEENHFRRRATSNRYDNNFTNIKNEYEKVLKDLPSFQIYKELGKDVEKNKYESIHCNKLSISDNNDSIKKFCKKLLRNLTELPELDQMKKKSQIDRCLYLNFWIHDELSKIYKNTEEKIFDVPEVAKFLDVDIEINKDLIKKDLNTNKNKLMEQINNGTLPQDPDMIVKNYDFSKYNPCFFNYNCRFSECREMKHLYEYFKDYKTIKEKINCDQGKNDKYFKYLTYISSLYNKHKDEEGCCPWGANMCPNYFLQCDEAYDPRKLVEALESGNPTKCTEIKESAGVIKTLEAETEEEKLRNSMYIKYMTCSYIPGSHFNKKGLICQQQSKRPHINNKFLSRYTSYNPPINISKPISKNITVNGKPMNVVLISNPKASITEEDLSKSETVDLSKSTSGYYSTLFPEVTEKVRAYYLEEAEKACPKGQSVKDMSEYCRKSKQYNDIINGAKLQPEKRIEVGDTQNLEDIDAPADTSFLNDILQQLAVRMGAVSLASLGAITMLFMYYKFTPLGSWLRNAMGGKKKMEHGNHREPRKSLNYQQEHMPQISQKKRIKIAYQSS</sequence>
<proteinExistence type="predicted"/>
<feature type="compositionally biased region" description="Basic and acidic residues" evidence="1">
    <location>
        <begin position="766"/>
        <end position="775"/>
    </location>
</feature>
<keyword evidence="2" id="KW-0812">Transmembrane</keyword>
<keyword evidence="2" id="KW-1133">Transmembrane helix</keyword>
<feature type="compositionally biased region" description="Polar residues" evidence="1">
    <location>
        <begin position="777"/>
        <end position="788"/>
    </location>
</feature>
<comment type="caution">
    <text evidence="3">The sequence shown here is derived from an EMBL/GenBank/DDBJ whole genome shotgun (WGS) entry which is preliminary data.</text>
</comment>
<evidence type="ECO:0000313" key="3">
    <source>
        <dbReference type="EMBL" id="CAG9483083.1"/>
    </source>
</evidence>
<feature type="region of interest" description="Disordered" evidence="1">
    <location>
        <begin position="1"/>
        <end position="20"/>
    </location>
</feature>
<evidence type="ECO:0000256" key="1">
    <source>
        <dbReference type="SAM" id="MobiDB-lite"/>
    </source>
</evidence>
<accession>A0A8S4HIG3</accession>
<keyword evidence="2" id="KW-0472">Membrane</keyword>
<name>A0A8S4HIG3_PLAVI</name>
<evidence type="ECO:0000256" key="2">
    <source>
        <dbReference type="SAM" id="Phobius"/>
    </source>
</evidence>